<dbReference type="Pfam" id="PF25240">
    <property type="entry name" value="PUB2_N"/>
    <property type="match status" value="1"/>
</dbReference>
<feature type="non-terminal residue" evidence="2">
    <location>
        <position position="81"/>
    </location>
</feature>
<name>A0A7J8TYR9_9ROSI</name>
<proteinExistence type="predicted"/>
<keyword evidence="3" id="KW-1185">Reference proteome</keyword>
<organism evidence="2 3">
    <name type="scientific">Gossypium klotzschianum</name>
    <dbReference type="NCBI Taxonomy" id="34286"/>
    <lineage>
        <taxon>Eukaryota</taxon>
        <taxon>Viridiplantae</taxon>
        <taxon>Streptophyta</taxon>
        <taxon>Embryophyta</taxon>
        <taxon>Tracheophyta</taxon>
        <taxon>Spermatophyta</taxon>
        <taxon>Magnoliopsida</taxon>
        <taxon>eudicotyledons</taxon>
        <taxon>Gunneridae</taxon>
        <taxon>Pentapetalae</taxon>
        <taxon>rosids</taxon>
        <taxon>malvids</taxon>
        <taxon>Malvales</taxon>
        <taxon>Malvaceae</taxon>
        <taxon>Malvoideae</taxon>
        <taxon>Gossypium</taxon>
    </lineage>
</organism>
<dbReference type="InterPro" id="IPR057314">
    <property type="entry name" value="PUB2-4-like_N"/>
</dbReference>
<protein>
    <recommendedName>
        <fullName evidence="1">PUB2-4-like N-terminal domain-containing protein</fullName>
    </recommendedName>
</protein>
<gene>
    <name evidence="2" type="ORF">Goklo_027683</name>
</gene>
<evidence type="ECO:0000259" key="1">
    <source>
        <dbReference type="Pfam" id="PF25240"/>
    </source>
</evidence>
<dbReference type="EMBL" id="JABFAB010000003">
    <property type="protein sequence ID" value="MBA0643386.1"/>
    <property type="molecule type" value="Genomic_DNA"/>
</dbReference>
<comment type="caution">
    <text evidence="2">The sequence shown here is derived from an EMBL/GenBank/DDBJ whole genome shotgun (WGS) entry which is preliminary data.</text>
</comment>
<dbReference type="OrthoDB" id="1739699at2759"/>
<feature type="domain" description="PUB2-4-like N-terminal" evidence="1">
    <location>
        <begin position="24"/>
        <end position="81"/>
    </location>
</feature>
<evidence type="ECO:0000313" key="2">
    <source>
        <dbReference type="EMBL" id="MBA0643386.1"/>
    </source>
</evidence>
<dbReference type="Proteomes" id="UP000593573">
    <property type="component" value="Unassembled WGS sequence"/>
</dbReference>
<accession>A0A7J8TYR9</accession>
<evidence type="ECO:0000313" key="3">
    <source>
        <dbReference type="Proteomes" id="UP000593573"/>
    </source>
</evidence>
<dbReference type="AlphaFoldDB" id="A0A7J8TYR9"/>
<sequence>MGTVGECARPWRRKSRRGRILARIAINSEPVQKYYQRADAIFDSGITSDEVLSKAFEELGLSVEELLQQFESWQLILSKVY</sequence>
<reference evidence="2 3" key="1">
    <citation type="journal article" date="2019" name="Genome Biol. Evol.">
        <title>Insights into the evolution of the New World diploid cottons (Gossypium, subgenus Houzingenia) based on genome sequencing.</title>
        <authorList>
            <person name="Grover C.E."/>
            <person name="Arick M.A. 2nd"/>
            <person name="Thrash A."/>
            <person name="Conover J.L."/>
            <person name="Sanders W.S."/>
            <person name="Peterson D.G."/>
            <person name="Frelichowski J.E."/>
            <person name="Scheffler J.A."/>
            <person name="Scheffler B.E."/>
            <person name="Wendel J.F."/>
        </authorList>
    </citation>
    <scope>NUCLEOTIDE SEQUENCE [LARGE SCALE GENOMIC DNA]</scope>
    <source>
        <strain evidence="2">57</strain>
        <tissue evidence="2">Leaf</tissue>
    </source>
</reference>